<name>A0A9N8PRA3_9PEZI</name>
<evidence type="ECO:0000313" key="3">
    <source>
        <dbReference type="Proteomes" id="UP000745764"/>
    </source>
</evidence>
<dbReference type="AlphaFoldDB" id="A0A9N8PRA3"/>
<sequence length="131" mass="15141">MGLSQWPTPEGYLEAERRSAEPAAPPTNDPVSPITIRWLTPSNYPGCRIWRLELVVFEPNERIFDRKPYQHDKVYWSQDTRTHLTREATCASAALQNGHRVFVATRGHSDTLDEDAFDVRTLYGHHQSRHN</sequence>
<gene>
    <name evidence="2" type="ORF">AWRI4620_LOCUS2114</name>
</gene>
<keyword evidence="3" id="KW-1185">Reference proteome</keyword>
<dbReference type="Proteomes" id="UP000745764">
    <property type="component" value="Unassembled WGS sequence"/>
</dbReference>
<evidence type="ECO:0000256" key="1">
    <source>
        <dbReference type="SAM" id="MobiDB-lite"/>
    </source>
</evidence>
<organism evidence="2 3">
    <name type="scientific">Aureobasidium uvarum</name>
    <dbReference type="NCBI Taxonomy" id="2773716"/>
    <lineage>
        <taxon>Eukaryota</taxon>
        <taxon>Fungi</taxon>
        <taxon>Dikarya</taxon>
        <taxon>Ascomycota</taxon>
        <taxon>Pezizomycotina</taxon>
        <taxon>Dothideomycetes</taxon>
        <taxon>Dothideomycetidae</taxon>
        <taxon>Dothideales</taxon>
        <taxon>Saccotheciaceae</taxon>
        <taxon>Aureobasidium</taxon>
    </lineage>
</organism>
<evidence type="ECO:0000313" key="2">
    <source>
        <dbReference type="EMBL" id="CAD0107859.1"/>
    </source>
</evidence>
<dbReference type="EMBL" id="CAINUL010000002">
    <property type="protein sequence ID" value="CAD0107859.1"/>
    <property type="molecule type" value="Genomic_DNA"/>
</dbReference>
<dbReference type="OrthoDB" id="3813680at2759"/>
<reference evidence="2" key="1">
    <citation type="submission" date="2020-06" db="EMBL/GenBank/DDBJ databases">
        <authorList>
            <person name="Onetto C."/>
        </authorList>
    </citation>
    <scope>NUCLEOTIDE SEQUENCE</scope>
</reference>
<accession>A0A9N8PRA3</accession>
<protein>
    <submittedName>
        <fullName evidence="2">Uncharacterized protein</fullName>
    </submittedName>
</protein>
<feature type="region of interest" description="Disordered" evidence="1">
    <location>
        <begin position="1"/>
        <end position="32"/>
    </location>
</feature>
<proteinExistence type="predicted"/>
<comment type="caution">
    <text evidence="2">The sequence shown here is derived from an EMBL/GenBank/DDBJ whole genome shotgun (WGS) entry which is preliminary data.</text>
</comment>